<comment type="domain">
    <text evidence="3">The QLQ domain and WRC domain may be involved in protein-protein interaction and DNA-binding, respectively.</text>
</comment>
<feature type="short sequence motif" description="Bipartite nuclear localization signal" evidence="2">
    <location>
        <begin position="55"/>
        <end position="62"/>
    </location>
</feature>
<evidence type="ECO:0000313" key="7">
    <source>
        <dbReference type="Proteomes" id="UP000243459"/>
    </source>
</evidence>
<evidence type="ECO:0000256" key="3">
    <source>
        <dbReference type="RuleBase" id="RU367127"/>
    </source>
</evidence>
<keyword evidence="3" id="KW-0805">Transcription regulation</keyword>
<name>A0A5P1E2L6_ASPOF</name>
<evidence type="ECO:0000256" key="1">
    <source>
        <dbReference type="ARBA" id="ARBA00023242"/>
    </source>
</evidence>
<keyword evidence="1 2" id="KW-0539">Nucleus</keyword>
<dbReference type="EMBL" id="CM007390">
    <property type="protein sequence ID" value="ONK55747.1"/>
    <property type="molecule type" value="Genomic_DNA"/>
</dbReference>
<accession>A0A5P1E2L6</accession>
<keyword evidence="3" id="KW-0010">Activator</keyword>
<dbReference type="Proteomes" id="UP000243459">
    <property type="component" value="Chromosome 10"/>
</dbReference>
<evidence type="ECO:0000256" key="2">
    <source>
        <dbReference type="PROSITE-ProRule" id="PRU01002"/>
    </source>
</evidence>
<dbReference type="GO" id="GO:0006351">
    <property type="term" value="P:DNA-templated transcription"/>
    <property type="evidence" value="ECO:0007669"/>
    <property type="project" value="UniProtKB-UniRule"/>
</dbReference>
<feature type="region of interest" description="Disordered" evidence="4">
    <location>
        <begin position="22"/>
        <end position="97"/>
    </location>
</feature>
<gene>
    <name evidence="6" type="ORF">A4U43_C10F580</name>
</gene>
<dbReference type="PROSITE" id="PS51667">
    <property type="entry name" value="WRC"/>
    <property type="match status" value="1"/>
</dbReference>
<comment type="subcellular location">
    <subcellularLocation>
        <location evidence="2 3">Nucleus</location>
    </subcellularLocation>
</comment>
<dbReference type="InterPro" id="IPR031137">
    <property type="entry name" value="GRF"/>
</dbReference>
<feature type="compositionally biased region" description="Basic residues" evidence="4">
    <location>
        <begin position="52"/>
        <end position="61"/>
    </location>
</feature>
<dbReference type="InterPro" id="IPR014977">
    <property type="entry name" value="WRC_dom"/>
</dbReference>
<sequence>MASRFYLHPALGYCSLYGKKIDPEPGRCRRTDGKKWRCSKDAHPDSKYCERHMHRGRNRSRKPVESQPSHSSSSSSSALTAPRPPAPGHRSPGCFRNLTDVGNVGVGSSHQLQLDSGSYGMSSRDFRYPYGVKSNTDEHCFFSESSRTSTGLGIDSSLNNSWNLMPSQISSYPISKENAESLLQRNYPQYHSVEDISHVTLSSLSKPQQQQQHLFFGSEFCSSNPVKHESQSLRPFFDEWPKTRDSWSHLEDDRSAFSTTQLSMSIPMASSDFSTTSSRSPNDD</sequence>
<dbReference type="OMA" id="PMTARWP"/>
<keyword evidence="7" id="KW-1185">Reference proteome</keyword>
<keyword evidence="3" id="KW-0804">Transcription</keyword>
<evidence type="ECO:0000313" key="6">
    <source>
        <dbReference type="EMBL" id="ONK55747.1"/>
    </source>
</evidence>
<dbReference type="GO" id="GO:0005524">
    <property type="term" value="F:ATP binding"/>
    <property type="evidence" value="ECO:0007669"/>
    <property type="project" value="UniProtKB-UniRule"/>
</dbReference>
<feature type="short sequence motif" description="Bipartite nuclear localization signal" evidence="2">
    <location>
        <begin position="27"/>
        <end position="37"/>
    </location>
</feature>
<organism evidence="6 7">
    <name type="scientific">Asparagus officinalis</name>
    <name type="common">Garden asparagus</name>
    <dbReference type="NCBI Taxonomy" id="4686"/>
    <lineage>
        <taxon>Eukaryota</taxon>
        <taxon>Viridiplantae</taxon>
        <taxon>Streptophyta</taxon>
        <taxon>Embryophyta</taxon>
        <taxon>Tracheophyta</taxon>
        <taxon>Spermatophyta</taxon>
        <taxon>Magnoliopsida</taxon>
        <taxon>Liliopsida</taxon>
        <taxon>Asparagales</taxon>
        <taxon>Asparagaceae</taxon>
        <taxon>Asparagoideae</taxon>
        <taxon>Asparagus</taxon>
    </lineage>
</organism>
<reference evidence="7" key="1">
    <citation type="journal article" date="2017" name="Nat. Commun.">
        <title>The asparagus genome sheds light on the origin and evolution of a young Y chromosome.</title>
        <authorList>
            <person name="Harkess A."/>
            <person name="Zhou J."/>
            <person name="Xu C."/>
            <person name="Bowers J.E."/>
            <person name="Van der Hulst R."/>
            <person name="Ayyampalayam S."/>
            <person name="Mercati F."/>
            <person name="Riccardi P."/>
            <person name="McKain M.R."/>
            <person name="Kakrana A."/>
            <person name="Tang H."/>
            <person name="Ray J."/>
            <person name="Groenendijk J."/>
            <person name="Arikit S."/>
            <person name="Mathioni S.M."/>
            <person name="Nakano M."/>
            <person name="Shan H."/>
            <person name="Telgmann-Rauber A."/>
            <person name="Kanno A."/>
            <person name="Yue Z."/>
            <person name="Chen H."/>
            <person name="Li W."/>
            <person name="Chen Y."/>
            <person name="Xu X."/>
            <person name="Zhang Y."/>
            <person name="Luo S."/>
            <person name="Chen H."/>
            <person name="Gao J."/>
            <person name="Mao Z."/>
            <person name="Pires J.C."/>
            <person name="Luo M."/>
            <person name="Kudrna D."/>
            <person name="Wing R.A."/>
            <person name="Meyers B.C."/>
            <person name="Yi K."/>
            <person name="Kong H."/>
            <person name="Lavrijsen P."/>
            <person name="Sunseri F."/>
            <person name="Falavigna A."/>
            <person name="Ye Y."/>
            <person name="Leebens-Mack J.H."/>
            <person name="Chen G."/>
        </authorList>
    </citation>
    <scope>NUCLEOTIDE SEQUENCE [LARGE SCALE GENOMIC DNA]</scope>
    <source>
        <strain evidence="7">cv. DH0086</strain>
    </source>
</reference>
<feature type="compositionally biased region" description="Low complexity" evidence="4">
    <location>
        <begin position="65"/>
        <end position="81"/>
    </location>
</feature>
<dbReference type="GO" id="GO:0032502">
    <property type="term" value="P:developmental process"/>
    <property type="evidence" value="ECO:0007669"/>
    <property type="project" value="InterPro"/>
</dbReference>
<dbReference type="Gramene" id="ONK55747">
    <property type="protein sequence ID" value="ONK55747"/>
    <property type="gene ID" value="A4U43_C10F580"/>
</dbReference>
<dbReference type="PANTHER" id="PTHR31602:SF8">
    <property type="entry name" value="GROWTH-REGULATING FACTOR 5"/>
    <property type="match status" value="1"/>
</dbReference>
<dbReference type="PANTHER" id="PTHR31602">
    <property type="entry name" value="GROWTH-REGULATING FACTOR 5"/>
    <property type="match status" value="1"/>
</dbReference>
<dbReference type="GO" id="GO:0005634">
    <property type="term" value="C:nucleus"/>
    <property type="evidence" value="ECO:0007669"/>
    <property type="project" value="UniProtKB-SubCell"/>
</dbReference>
<comment type="function">
    <text evidence="3">Transcription activator.</text>
</comment>
<feature type="domain" description="WRC" evidence="5">
    <location>
        <begin position="22"/>
        <end position="66"/>
    </location>
</feature>
<dbReference type="Pfam" id="PF08879">
    <property type="entry name" value="WRC"/>
    <property type="match status" value="1"/>
</dbReference>
<evidence type="ECO:0000256" key="4">
    <source>
        <dbReference type="SAM" id="MobiDB-lite"/>
    </source>
</evidence>
<comment type="similarity">
    <text evidence="3">Belongs to the GRF family.</text>
</comment>
<dbReference type="OrthoDB" id="1927209at2759"/>
<dbReference type="AlphaFoldDB" id="A0A5P1E2L6"/>
<protein>
    <recommendedName>
        <fullName evidence="3">Growth-regulating factor</fullName>
    </recommendedName>
</protein>
<feature type="compositionally biased region" description="Basic and acidic residues" evidence="4">
    <location>
        <begin position="22"/>
        <end position="51"/>
    </location>
</feature>
<evidence type="ECO:0000259" key="5">
    <source>
        <dbReference type="PROSITE" id="PS51667"/>
    </source>
</evidence>
<proteinExistence type="inferred from homology"/>